<dbReference type="GO" id="GO:0005886">
    <property type="term" value="C:plasma membrane"/>
    <property type="evidence" value="ECO:0007669"/>
    <property type="project" value="UniProtKB-SubCell"/>
</dbReference>
<dbReference type="FunFam" id="1.20.1280.290:FF:000004">
    <property type="entry name" value="Sugar transporter SWEET"/>
    <property type="match status" value="1"/>
</dbReference>
<organism evidence="14 16">
    <name type="scientific">Dracunculus medinensis</name>
    <name type="common">Guinea worm</name>
    <dbReference type="NCBI Taxonomy" id="318479"/>
    <lineage>
        <taxon>Eukaryota</taxon>
        <taxon>Metazoa</taxon>
        <taxon>Ecdysozoa</taxon>
        <taxon>Nematoda</taxon>
        <taxon>Chromadorea</taxon>
        <taxon>Rhabditida</taxon>
        <taxon>Spirurina</taxon>
        <taxon>Dracunculoidea</taxon>
        <taxon>Dracunculidae</taxon>
        <taxon>Dracunculus</taxon>
    </lineage>
</organism>
<keyword evidence="8" id="KW-0677">Repeat</keyword>
<evidence type="ECO:0000256" key="3">
    <source>
        <dbReference type="ARBA" id="ARBA00007809"/>
    </source>
</evidence>
<name>A0A0N4UH17_DRAME</name>
<feature type="transmembrane region" description="Helical" evidence="12">
    <location>
        <begin position="155"/>
        <end position="176"/>
    </location>
</feature>
<keyword evidence="15" id="KW-1185">Reference proteome</keyword>
<feature type="transmembrane region" description="Helical" evidence="12">
    <location>
        <begin position="68"/>
        <end position="87"/>
    </location>
</feature>
<evidence type="ECO:0000256" key="9">
    <source>
        <dbReference type="ARBA" id="ARBA00022989"/>
    </source>
</evidence>
<evidence type="ECO:0000256" key="10">
    <source>
        <dbReference type="ARBA" id="ARBA00023034"/>
    </source>
</evidence>
<accession>A0A0N4UH17</accession>
<reference evidence="16" key="1">
    <citation type="submission" date="2017-02" db="UniProtKB">
        <authorList>
            <consortium name="WormBaseParasite"/>
        </authorList>
    </citation>
    <scope>IDENTIFICATION</scope>
</reference>
<dbReference type="PANTHER" id="PTHR10791:SF43">
    <property type="entry name" value="SUGAR TRANSPORTER SWEET-RELATED"/>
    <property type="match status" value="1"/>
</dbReference>
<dbReference type="Proteomes" id="UP000038040">
    <property type="component" value="Unplaced"/>
</dbReference>
<gene>
    <name evidence="13" type="ORF">DME_LOCUS1425</name>
</gene>
<feature type="transmembrane region" description="Helical" evidence="12">
    <location>
        <begin position="123"/>
        <end position="143"/>
    </location>
</feature>
<evidence type="ECO:0000256" key="11">
    <source>
        <dbReference type="ARBA" id="ARBA00023136"/>
    </source>
</evidence>
<keyword evidence="7 12" id="KW-0812">Transmembrane</keyword>
<dbReference type="GO" id="GO:0000139">
    <property type="term" value="C:Golgi membrane"/>
    <property type="evidence" value="ECO:0007669"/>
    <property type="project" value="UniProtKB-SubCell"/>
</dbReference>
<protein>
    <recommendedName>
        <fullName evidence="12">Sugar transporter SWEET</fullName>
    </recommendedName>
</protein>
<evidence type="ECO:0000256" key="12">
    <source>
        <dbReference type="RuleBase" id="RU910715"/>
    </source>
</evidence>
<evidence type="ECO:0000256" key="8">
    <source>
        <dbReference type="ARBA" id="ARBA00022737"/>
    </source>
</evidence>
<dbReference type="InterPro" id="IPR047664">
    <property type="entry name" value="SWEET"/>
</dbReference>
<dbReference type="InterPro" id="IPR004316">
    <property type="entry name" value="SWEET_rpt"/>
</dbReference>
<dbReference type="GO" id="GO:0051119">
    <property type="term" value="F:sugar transmembrane transporter activity"/>
    <property type="evidence" value="ECO:0007669"/>
    <property type="project" value="InterPro"/>
</dbReference>
<dbReference type="EMBL" id="UYYG01000021">
    <property type="protein sequence ID" value="VDN51452.1"/>
    <property type="molecule type" value="Genomic_DNA"/>
</dbReference>
<dbReference type="OrthoDB" id="409725at2759"/>
<feature type="transmembrane region" description="Helical" evidence="12">
    <location>
        <begin position="39"/>
        <end position="56"/>
    </location>
</feature>
<dbReference type="PANTHER" id="PTHR10791">
    <property type="entry name" value="RAG1-ACTIVATING PROTEIN 1"/>
    <property type="match status" value="1"/>
</dbReference>
<keyword evidence="9 12" id="KW-1133">Transmembrane helix</keyword>
<comment type="caution">
    <text evidence="12">Lacks conserved residue(s) required for the propagation of feature annotation.</text>
</comment>
<evidence type="ECO:0000313" key="16">
    <source>
        <dbReference type="WBParaSite" id="DME_0000681101-mRNA-1"/>
    </source>
</evidence>
<dbReference type="Pfam" id="PF03083">
    <property type="entry name" value="MtN3_slv"/>
    <property type="match status" value="2"/>
</dbReference>
<dbReference type="WBParaSite" id="DME_0000681101-mRNA-1">
    <property type="protein sequence ID" value="DME_0000681101-mRNA-1"/>
    <property type="gene ID" value="DME_0000681101"/>
</dbReference>
<evidence type="ECO:0000256" key="4">
    <source>
        <dbReference type="ARBA" id="ARBA00022448"/>
    </source>
</evidence>
<evidence type="ECO:0000256" key="5">
    <source>
        <dbReference type="ARBA" id="ARBA00022475"/>
    </source>
</evidence>
<comment type="subcellular location">
    <subcellularLocation>
        <location evidence="1">Cell membrane</location>
        <topology evidence="1">Multi-pass membrane protein</topology>
    </subcellularLocation>
    <subcellularLocation>
        <location evidence="2">Golgi apparatus membrane</location>
        <topology evidence="2">Multi-pass membrane protein</topology>
    </subcellularLocation>
</comment>
<keyword evidence="10" id="KW-0333">Golgi apparatus</keyword>
<dbReference type="Gene3D" id="1.20.1280.290">
    <property type="match status" value="2"/>
</dbReference>
<evidence type="ECO:0000313" key="15">
    <source>
        <dbReference type="Proteomes" id="UP000274756"/>
    </source>
</evidence>
<comment type="similarity">
    <text evidence="3 12">Belongs to the SWEET sugar transporter family.</text>
</comment>
<evidence type="ECO:0000256" key="7">
    <source>
        <dbReference type="ARBA" id="ARBA00022692"/>
    </source>
</evidence>
<keyword evidence="6 12" id="KW-0762">Sugar transport</keyword>
<dbReference type="Proteomes" id="UP000274756">
    <property type="component" value="Unassembled WGS sequence"/>
</dbReference>
<reference evidence="13 15" key="2">
    <citation type="submission" date="2018-11" db="EMBL/GenBank/DDBJ databases">
        <authorList>
            <consortium name="Pathogen Informatics"/>
        </authorList>
    </citation>
    <scope>NUCLEOTIDE SEQUENCE [LARGE SCALE GENOMIC DNA]</scope>
</reference>
<feature type="transmembrane region" description="Helical" evidence="12">
    <location>
        <begin position="94"/>
        <end position="117"/>
    </location>
</feature>
<proteinExistence type="inferred from homology"/>
<feature type="transmembrane region" description="Helical" evidence="12">
    <location>
        <begin position="182"/>
        <end position="203"/>
    </location>
</feature>
<dbReference type="AlphaFoldDB" id="A0A0N4UH17"/>
<evidence type="ECO:0000313" key="13">
    <source>
        <dbReference type="EMBL" id="VDN51452.1"/>
    </source>
</evidence>
<keyword evidence="4 12" id="KW-0813">Transport</keyword>
<sequence>SSIILTNLSKTYKICSETYHFFTYSPICRNIWKRGGTKDISYTPFLMGLIGASFWFRYGLLKMDYTMIMVNIVAVILYSIYSIFYLYMSKEKMIACLLIIIVIFSISLMAFFVQFYGIRTIDILGFTCMMLNIINFGSPLAGLRVVLKRYSCDTLPLPLCIGNLFVSTEWCMYGILVRDIYIIIPNAVGALLGLVQLSLFLLFPIKQGEKAFINIFFGEIYRRMSQYIELKSGWKNSNSRQKHDKTICESVVRKFSQPANFHIIIEENKNSENQQISMFI</sequence>
<evidence type="ECO:0000313" key="14">
    <source>
        <dbReference type="Proteomes" id="UP000038040"/>
    </source>
</evidence>
<comment type="function">
    <text evidence="12">Mediates sugar transport across membranes.</text>
</comment>
<keyword evidence="11 12" id="KW-0472">Membrane</keyword>
<evidence type="ECO:0000256" key="2">
    <source>
        <dbReference type="ARBA" id="ARBA00004653"/>
    </source>
</evidence>
<evidence type="ECO:0000256" key="1">
    <source>
        <dbReference type="ARBA" id="ARBA00004651"/>
    </source>
</evidence>
<keyword evidence="5" id="KW-1003">Cell membrane</keyword>
<evidence type="ECO:0000256" key="6">
    <source>
        <dbReference type="ARBA" id="ARBA00022597"/>
    </source>
</evidence>